<evidence type="ECO:0000259" key="8">
    <source>
        <dbReference type="Pfam" id="PF04083"/>
    </source>
</evidence>
<keyword evidence="11" id="KW-1185">Reference proteome</keyword>
<dbReference type="InterPro" id="IPR022742">
    <property type="entry name" value="Hydrolase_4"/>
</dbReference>
<keyword evidence="3 7" id="KW-0378">Hydrolase</keyword>
<dbReference type="EMBL" id="CAJQZP010000001">
    <property type="protein sequence ID" value="CAG4929741.1"/>
    <property type="molecule type" value="Genomic_DNA"/>
</dbReference>
<proteinExistence type="inferred from homology"/>
<dbReference type="PANTHER" id="PTHR11005">
    <property type="entry name" value="LYSOSOMAL ACID LIPASE-RELATED"/>
    <property type="match status" value="1"/>
</dbReference>
<accession>A0A8S3VXQ8</accession>
<evidence type="ECO:0000256" key="7">
    <source>
        <dbReference type="PIRNR" id="PIRNR000862"/>
    </source>
</evidence>
<keyword evidence="5" id="KW-0443">Lipid metabolism</keyword>
<evidence type="ECO:0000313" key="11">
    <source>
        <dbReference type="Proteomes" id="UP000691718"/>
    </source>
</evidence>
<evidence type="ECO:0000256" key="4">
    <source>
        <dbReference type="ARBA" id="ARBA00022963"/>
    </source>
</evidence>
<evidence type="ECO:0000256" key="2">
    <source>
        <dbReference type="ARBA" id="ARBA00022729"/>
    </source>
</evidence>
<name>A0A8S3VXQ8_PARAO</name>
<dbReference type="Proteomes" id="UP000691718">
    <property type="component" value="Unassembled WGS sequence"/>
</dbReference>
<dbReference type="Pfam" id="PF12146">
    <property type="entry name" value="Hydrolase_4"/>
    <property type="match status" value="1"/>
</dbReference>
<sequence length="385" mass="43459">MPKNPVRRSEHIGTFSNSLLSDVTNLHGYIAEAHNVVTPDGYTLTLHRIPGRVETKRRNKNRTIILHHGLLGSSVDWILLGPNHSLAYLLNDAGYDVWLANARGNKYSKTHVTKSVYSSEYWDFSWHEIGLYDLSSIIDYVKENTLVKSQIYFVAHSMGAAALTVLLSTSPQYNTILNLVILLAPLVFMQQAKGPFRIISELQSLDYNATLKILGENQFIPSEKFIKALTRKFCKGDIKLCENPLLLLSDGGKVISDSTRMKNILAHVPAGGSTKTIMHFGQLISSGRFEMFDGGSTMNIKKYGIASPPKYHLREIKLPVALFSSHDDWLSTVPDIIKFLSYIPNPVVHHIVQKTSKEFSHFDFVWGEEAPELVYKHIFDILKQY</sequence>
<reference evidence="10" key="1">
    <citation type="submission" date="2021-04" db="EMBL/GenBank/DDBJ databases">
        <authorList>
            <person name="Tunstrom K."/>
        </authorList>
    </citation>
    <scope>NUCLEOTIDE SEQUENCE</scope>
</reference>
<dbReference type="GO" id="GO:0016787">
    <property type="term" value="F:hydrolase activity"/>
    <property type="evidence" value="ECO:0007669"/>
    <property type="project" value="UniProtKB-KW"/>
</dbReference>
<keyword evidence="4 7" id="KW-0442">Lipid degradation</keyword>
<dbReference type="GO" id="GO:0016042">
    <property type="term" value="P:lipid catabolic process"/>
    <property type="evidence" value="ECO:0007669"/>
    <property type="project" value="UniProtKB-KW"/>
</dbReference>
<organism evidence="10 11">
    <name type="scientific">Parnassius apollo</name>
    <name type="common">Apollo butterfly</name>
    <name type="synonym">Papilio apollo</name>
    <dbReference type="NCBI Taxonomy" id="110799"/>
    <lineage>
        <taxon>Eukaryota</taxon>
        <taxon>Metazoa</taxon>
        <taxon>Ecdysozoa</taxon>
        <taxon>Arthropoda</taxon>
        <taxon>Hexapoda</taxon>
        <taxon>Insecta</taxon>
        <taxon>Pterygota</taxon>
        <taxon>Neoptera</taxon>
        <taxon>Endopterygota</taxon>
        <taxon>Lepidoptera</taxon>
        <taxon>Glossata</taxon>
        <taxon>Ditrysia</taxon>
        <taxon>Papilionoidea</taxon>
        <taxon>Papilionidae</taxon>
        <taxon>Parnassiinae</taxon>
        <taxon>Parnassini</taxon>
        <taxon>Parnassius</taxon>
        <taxon>Parnassius</taxon>
    </lineage>
</organism>
<gene>
    <name evidence="10" type="ORF">PAPOLLO_LOCUS70</name>
</gene>
<protein>
    <recommendedName>
        <fullName evidence="7">Lipase</fullName>
    </recommendedName>
</protein>
<dbReference type="FunFam" id="3.40.50.1820:FF:000057">
    <property type="entry name" value="Lipase"/>
    <property type="match status" value="1"/>
</dbReference>
<comment type="caution">
    <text evidence="10">The sequence shown here is derived from an EMBL/GenBank/DDBJ whole genome shotgun (WGS) entry which is preliminary data.</text>
</comment>
<evidence type="ECO:0000259" key="9">
    <source>
        <dbReference type="Pfam" id="PF12146"/>
    </source>
</evidence>
<feature type="domain" description="Serine aminopeptidase S33" evidence="9">
    <location>
        <begin position="84"/>
        <end position="193"/>
    </location>
</feature>
<evidence type="ECO:0000313" key="10">
    <source>
        <dbReference type="EMBL" id="CAG4929741.1"/>
    </source>
</evidence>
<evidence type="ECO:0000256" key="1">
    <source>
        <dbReference type="ARBA" id="ARBA00010701"/>
    </source>
</evidence>
<comment type="similarity">
    <text evidence="1 7">Belongs to the AB hydrolase superfamily. Lipase family.</text>
</comment>
<keyword evidence="2" id="KW-0732">Signal</keyword>
<evidence type="ECO:0000256" key="3">
    <source>
        <dbReference type="ARBA" id="ARBA00022801"/>
    </source>
</evidence>
<dbReference type="Pfam" id="PF04083">
    <property type="entry name" value="Abhydro_lipase"/>
    <property type="match status" value="1"/>
</dbReference>
<evidence type="ECO:0000256" key="5">
    <source>
        <dbReference type="ARBA" id="ARBA00023098"/>
    </source>
</evidence>
<dbReference type="InterPro" id="IPR006693">
    <property type="entry name" value="AB_hydrolase_lipase"/>
</dbReference>
<keyword evidence="6" id="KW-0325">Glycoprotein</keyword>
<evidence type="ECO:0000256" key="6">
    <source>
        <dbReference type="ARBA" id="ARBA00023180"/>
    </source>
</evidence>
<dbReference type="InterPro" id="IPR025483">
    <property type="entry name" value="Lipase_euk"/>
</dbReference>
<dbReference type="OrthoDB" id="9974421at2759"/>
<dbReference type="AlphaFoldDB" id="A0A8S3VXQ8"/>
<feature type="domain" description="Partial AB-hydrolase lipase" evidence="8">
    <location>
        <begin position="21"/>
        <end position="79"/>
    </location>
</feature>
<dbReference type="PIRSF" id="PIRSF000862">
    <property type="entry name" value="Steryl_ester_lip"/>
    <property type="match status" value="1"/>
</dbReference>